<feature type="compositionally biased region" description="Low complexity" evidence="3">
    <location>
        <begin position="105"/>
        <end position="117"/>
    </location>
</feature>
<proteinExistence type="predicted"/>
<dbReference type="Gene3D" id="3.40.190.10">
    <property type="entry name" value="Periplasmic binding protein-like II"/>
    <property type="match status" value="2"/>
</dbReference>
<dbReference type="PANTHER" id="PTHR30006">
    <property type="entry name" value="THIAMINE-BINDING PERIPLASMIC PROTEIN-RELATED"/>
    <property type="match status" value="1"/>
</dbReference>
<name>A0A2T5GEJ7_HYDSH</name>
<dbReference type="EMBL" id="PEBV01000003">
    <property type="protein sequence ID" value="PTQ54614.1"/>
    <property type="molecule type" value="Genomic_DNA"/>
</dbReference>
<gene>
    <name evidence="4" type="ORF">HSCHL_0193</name>
</gene>
<comment type="caution">
    <text evidence="4">The sequence shown here is derived from an EMBL/GenBank/DDBJ whole genome shotgun (WGS) entry which is preliminary data.</text>
</comment>
<keyword evidence="1" id="KW-0410">Iron transport</keyword>
<organism evidence="4 5">
    <name type="scientific">Hydrogenibacillus schlegelii</name>
    <name type="common">Bacillus schlegelii</name>
    <dbReference type="NCBI Taxonomy" id="1484"/>
    <lineage>
        <taxon>Bacteria</taxon>
        <taxon>Bacillati</taxon>
        <taxon>Bacillota</taxon>
        <taxon>Bacilli</taxon>
        <taxon>Bacillales</taxon>
        <taxon>Bacillales Family X. Incertae Sedis</taxon>
        <taxon>Hydrogenibacillus</taxon>
    </lineage>
</organism>
<dbReference type="AlphaFoldDB" id="A0A2T5GEJ7"/>
<dbReference type="SUPFAM" id="SSF53850">
    <property type="entry name" value="Periplasmic binding protein-like II"/>
    <property type="match status" value="1"/>
</dbReference>
<dbReference type="GO" id="GO:0006826">
    <property type="term" value="P:iron ion transport"/>
    <property type="evidence" value="ECO:0007669"/>
    <property type="project" value="UniProtKB-KW"/>
</dbReference>
<keyword evidence="1" id="KW-0813">Transport</keyword>
<dbReference type="Pfam" id="PF01547">
    <property type="entry name" value="SBP_bac_1"/>
    <property type="match status" value="1"/>
</dbReference>
<evidence type="ECO:0000256" key="2">
    <source>
        <dbReference type="ARBA" id="ARBA00022729"/>
    </source>
</evidence>
<evidence type="ECO:0000313" key="4">
    <source>
        <dbReference type="EMBL" id="PTQ54614.1"/>
    </source>
</evidence>
<evidence type="ECO:0000256" key="3">
    <source>
        <dbReference type="SAM" id="MobiDB-lite"/>
    </source>
</evidence>
<reference evidence="4 5" key="1">
    <citation type="submission" date="2017-08" db="EMBL/GenBank/DDBJ databases">
        <title>Burning lignite coal seam in the remote Altai Mountains harbors a hydrogen-driven thermophilic microbial community.</title>
        <authorList>
            <person name="Kadnikov V.V."/>
            <person name="Mardanov A.V."/>
            <person name="Ivasenko D."/>
            <person name="Beletsky A.V."/>
            <person name="Karnachuk O.V."/>
            <person name="Ravin N.V."/>
        </authorList>
    </citation>
    <scope>NUCLEOTIDE SEQUENCE [LARGE SCALE GENOMIC DNA]</scope>
    <source>
        <strain evidence="4">AL33</strain>
    </source>
</reference>
<keyword evidence="2" id="KW-0732">Signal</keyword>
<protein>
    <submittedName>
        <fullName evidence="4">Ferric iron ABC transporter, iron-binding protein</fullName>
    </submittedName>
</protein>
<dbReference type="GO" id="GO:0030288">
    <property type="term" value="C:outer membrane-bounded periplasmic space"/>
    <property type="evidence" value="ECO:0007669"/>
    <property type="project" value="TreeGrafter"/>
</dbReference>
<dbReference type="CDD" id="cd13542">
    <property type="entry name" value="PBP2_FutA1_ilke"/>
    <property type="match status" value="1"/>
</dbReference>
<keyword evidence="1" id="KW-0408">Iron</keyword>
<dbReference type="Proteomes" id="UP000244180">
    <property type="component" value="Unassembled WGS sequence"/>
</dbReference>
<accession>A0A2T5GEJ7</accession>
<evidence type="ECO:0000313" key="5">
    <source>
        <dbReference type="Proteomes" id="UP000244180"/>
    </source>
</evidence>
<dbReference type="InterPro" id="IPR006059">
    <property type="entry name" value="SBP"/>
</dbReference>
<feature type="region of interest" description="Disordered" evidence="3">
    <location>
        <begin position="97"/>
        <end position="126"/>
    </location>
</feature>
<evidence type="ECO:0000256" key="1">
    <source>
        <dbReference type="ARBA" id="ARBA00022496"/>
    </source>
</evidence>
<dbReference type="PANTHER" id="PTHR30006:SF15">
    <property type="entry name" value="IRON-UTILIZATION PERIPLASMIC PROTEIN"/>
    <property type="match status" value="1"/>
</dbReference>
<keyword evidence="1" id="KW-0406">Ion transport</keyword>
<sequence>MGTRLLTFSILRLLCRNRVGIIVVEIDPQFQSFISTFSFPPSLFCHSNSFPSFQVQGGSIDVHLRSVSAAARPLALFLLVFSFVLLAACGQATGGPAGGDAARTEGAAAGSENAGTGAAAGGEGSAGKAAAEPPVVHVYTARHYDADQALFDDFTKETGIEVKVVSGKAEELIERIAREGDATEADVFITVDGGVLNRAKERGILAPIDDEAILQNVPAELRDRENAWVGLATRARVIVYAKDRVKPDDLSTYEALTDPKWRGKVLVRSSTSLYNQSLLASFIALNGRDWAKRWAEGMVKNFARPPEGNDRDQMKAIAAGVGDVALVNTYYVGLLLTSEDPKEREVGAKIGVFFPDQTGHGTHINVSGAGLVKGAKHPENAKKLLAYLTSVPAQEKLAALNFEYPANPKARWPELLESWGRFKPQTLDFADLGRYNEEAVKIFAEVGWK</sequence>